<gene>
    <name evidence="2" type="ORF">MNBD_CHLOROFLEXI01-3014</name>
</gene>
<sequence length="129" mass="14593">MDGLFNTFCFGVLILSVLIIIWVFYNGEQKRKRIREARKNYERSLEQLKTSPDDANLRQKTLLLGREFARAAREGGKETLFDEMALMNDINAVAVAVAVAVAGGASPKRIEEKSKSASERLEELRKMKD</sequence>
<accession>A0A3B0VIH0</accession>
<dbReference type="AlphaFoldDB" id="A0A3B0VIH0"/>
<proteinExistence type="predicted"/>
<protein>
    <submittedName>
        <fullName evidence="2">Uncharacterized protein</fullName>
    </submittedName>
</protein>
<keyword evidence="1" id="KW-1133">Transmembrane helix</keyword>
<organism evidence="2">
    <name type="scientific">hydrothermal vent metagenome</name>
    <dbReference type="NCBI Taxonomy" id="652676"/>
    <lineage>
        <taxon>unclassified sequences</taxon>
        <taxon>metagenomes</taxon>
        <taxon>ecological metagenomes</taxon>
    </lineage>
</organism>
<keyword evidence="1" id="KW-0812">Transmembrane</keyword>
<reference evidence="2" key="1">
    <citation type="submission" date="2018-06" db="EMBL/GenBank/DDBJ databases">
        <authorList>
            <person name="Zhirakovskaya E."/>
        </authorList>
    </citation>
    <scope>NUCLEOTIDE SEQUENCE</scope>
</reference>
<evidence type="ECO:0000313" key="2">
    <source>
        <dbReference type="EMBL" id="VAW43335.1"/>
    </source>
</evidence>
<name>A0A3B0VIH0_9ZZZZ</name>
<dbReference type="EMBL" id="UOEU01001066">
    <property type="protein sequence ID" value="VAW43335.1"/>
    <property type="molecule type" value="Genomic_DNA"/>
</dbReference>
<evidence type="ECO:0000256" key="1">
    <source>
        <dbReference type="SAM" id="Phobius"/>
    </source>
</evidence>
<feature type="transmembrane region" description="Helical" evidence="1">
    <location>
        <begin position="6"/>
        <end position="25"/>
    </location>
</feature>
<keyword evidence="1" id="KW-0472">Membrane</keyword>